<evidence type="ECO:0000256" key="2">
    <source>
        <dbReference type="ARBA" id="ARBA00022448"/>
    </source>
</evidence>
<organism evidence="16 17">
    <name type="scientific">Erythrobacter longus</name>
    <dbReference type="NCBI Taxonomy" id="1044"/>
    <lineage>
        <taxon>Bacteria</taxon>
        <taxon>Pseudomonadati</taxon>
        <taxon>Pseudomonadota</taxon>
        <taxon>Alphaproteobacteria</taxon>
        <taxon>Sphingomonadales</taxon>
        <taxon>Erythrobacteraceae</taxon>
        <taxon>Erythrobacter/Porphyrobacter group</taxon>
        <taxon>Erythrobacter</taxon>
    </lineage>
</organism>
<keyword evidence="2 11" id="KW-0813">Transport</keyword>
<gene>
    <name evidence="16" type="ORF">EH31_04810</name>
</gene>
<evidence type="ECO:0000256" key="11">
    <source>
        <dbReference type="PROSITE-ProRule" id="PRU01360"/>
    </source>
</evidence>
<keyword evidence="3 11" id="KW-1134">Transmembrane beta strand</keyword>
<keyword evidence="5 11" id="KW-0812">Transmembrane</keyword>
<keyword evidence="17" id="KW-1185">Reference proteome</keyword>
<sequence>MRSITSGTAGSFRLALLAGAAGFAITAPSASFAQDADDDFEEAAEALGGEEDSNVIIVTASKREQTLQETPISVSVTTGETLENAQIRDVLDLQTVTPSLRVSQLQTASATTFIVRGFGNGDNNFGVEPSVGVFIDGVFRSRSASALNDLSNVQRIEVLNGPQSTLFGKNASAGVISVVTRPPQFEFGGNVEAVYGNFNQVFLKGDITGPITDNVAFSVDGSYQQRDGFGEIVNLDEDINDRNRYSVRGQLLIEPTSDISIRLIGDYNDIDEICCQTSNLVVGPTTQNAITAVGGQAPSDFFSDQNFLNVAPVSQSENYGFSGQVDWNIGALTLTSITSYRELRNITNQDVDFTSADLTTENRDQAVDTFTQEFRIASDFDGPINFLLGGFYFDESITQDSSLSIGDDFRNFAAFQAVGNGQLLPGLTPAQQIGIGEGVLASVDTQLSLPVGSVLGGDFLSLERFTMDNESYSIFGTVDFEPVDGLVFTAGFNYTDDSKDFSITTTAGDPLASFNVIDQFISIATGGAVTTRDQFQALPQAQQDALQALATSAANPLLPLADLQFQTGFLDLPNAVEPGQTNDDEFTYLFRVAYEVIPEINIYGSYATGFKASSVNLSRDSRPSADLFVAGVGPRPAPDGSTNFRGSTFLAPSSPIIDAGLATPNLSNGTRFAGPEEAEVFEIGLKAQFDGFGFNLAVFDQSIQNFQSFIFTGLGFTLLNAGEQSVRGFEFDATVQPTDGLVLTFAMTHLDPVFDDFPNPVLGDLSGQRPGGIPSFAISTSATYTHEWDSGTRLITRVDYNHESNEDINNGLPGFNFALGNTQIFKREVNLVNTSMTLALNNGFEVGAFARNLFDDRFISTVFDGVAQSGTVAGYPSAPRTYGGVVRYRF</sequence>
<dbReference type="Pfam" id="PF07715">
    <property type="entry name" value="Plug"/>
    <property type="match status" value="1"/>
</dbReference>
<keyword evidence="10 11" id="KW-0998">Cell outer membrane</keyword>
<protein>
    <submittedName>
        <fullName evidence="16">TonB-dependent receptor</fullName>
    </submittedName>
</protein>
<keyword evidence="7" id="KW-0406">Ion transport</keyword>
<dbReference type="InterPro" id="IPR039426">
    <property type="entry name" value="TonB-dep_rcpt-like"/>
</dbReference>
<dbReference type="InterPro" id="IPR000531">
    <property type="entry name" value="Beta-barrel_TonB"/>
</dbReference>
<dbReference type="eggNOG" id="COG1629">
    <property type="taxonomic scope" value="Bacteria"/>
</dbReference>
<keyword evidence="16" id="KW-0675">Receptor</keyword>
<feature type="signal peptide" evidence="13">
    <location>
        <begin position="1"/>
        <end position="33"/>
    </location>
</feature>
<dbReference type="Gene3D" id="2.170.130.10">
    <property type="entry name" value="TonB-dependent receptor, plug domain"/>
    <property type="match status" value="1"/>
</dbReference>
<feature type="chain" id="PRO_5001698666" evidence="13">
    <location>
        <begin position="34"/>
        <end position="890"/>
    </location>
</feature>
<evidence type="ECO:0000256" key="13">
    <source>
        <dbReference type="SAM" id="SignalP"/>
    </source>
</evidence>
<evidence type="ECO:0000313" key="17">
    <source>
        <dbReference type="Proteomes" id="UP000027647"/>
    </source>
</evidence>
<evidence type="ECO:0000259" key="15">
    <source>
        <dbReference type="Pfam" id="PF07715"/>
    </source>
</evidence>
<dbReference type="SUPFAM" id="SSF56935">
    <property type="entry name" value="Porins"/>
    <property type="match status" value="1"/>
</dbReference>
<feature type="domain" description="TonB-dependent receptor plug" evidence="15">
    <location>
        <begin position="67"/>
        <end position="175"/>
    </location>
</feature>
<evidence type="ECO:0000313" key="16">
    <source>
        <dbReference type="EMBL" id="KEO91996.1"/>
    </source>
</evidence>
<dbReference type="OrthoDB" id="9760333at2"/>
<name>A0A074MB04_ERYLO</name>
<evidence type="ECO:0000256" key="8">
    <source>
        <dbReference type="ARBA" id="ARBA00023077"/>
    </source>
</evidence>
<evidence type="ECO:0000256" key="6">
    <source>
        <dbReference type="ARBA" id="ARBA00023004"/>
    </source>
</evidence>
<comment type="caution">
    <text evidence="16">The sequence shown here is derived from an EMBL/GenBank/DDBJ whole genome shotgun (WGS) entry which is preliminary data.</text>
</comment>
<comment type="similarity">
    <text evidence="11 12">Belongs to the TonB-dependent receptor family.</text>
</comment>
<dbReference type="eggNOG" id="COG4774">
    <property type="taxonomic scope" value="Bacteria"/>
</dbReference>
<dbReference type="RefSeq" id="WP_034959000.1">
    <property type="nucleotide sequence ID" value="NZ_JMIW01000001.1"/>
</dbReference>
<evidence type="ECO:0000256" key="5">
    <source>
        <dbReference type="ARBA" id="ARBA00022692"/>
    </source>
</evidence>
<dbReference type="InterPro" id="IPR037066">
    <property type="entry name" value="Plug_dom_sf"/>
</dbReference>
<dbReference type="Proteomes" id="UP000027647">
    <property type="component" value="Unassembled WGS sequence"/>
</dbReference>
<dbReference type="Gene3D" id="2.40.170.20">
    <property type="entry name" value="TonB-dependent receptor, beta-barrel domain"/>
    <property type="match status" value="1"/>
</dbReference>
<evidence type="ECO:0000256" key="10">
    <source>
        <dbReference type="ARBA" id="ARBA00023237"/>
    </source>
</evidence>
<evidence type="ECO:0000259" key="14">
    <source>
        <dbReference type="Pfam" id="PF00593"/>
    </source>
</evidence>
<dbReference type="PROSITE" id="PS52016">
    <property type="entry name" value="TONB_DEPENDENT_REC_3"/>
    <property type="match status" value="1"/>
</dbReference>
<accession>A0A074MB04</accession>
<dbReference type="STRING" id="1044.EH31_04810"/>
<evidence type="ECO:0000256" key="9">
    <source>
        <dbReference type="ARBA" id="ARBA00023136"/>
    </source>
</evidence>
<evidence type="ECO:0000256" key="7">
    <source>
        <dbReference type="ARBA" id="ARBA00023065"/>
    </source>
</evidence>
<feature type="domain" description="TonB-dependent receptor-like beta-barrel" evidence="14">
    <location>
        <begin position="298"/>
        <end position="852"/>
    </location>
</feature>
<evidence type="ECO:0000256" key="3">
    <source>
        <dbReference type="ARBA" id="ARBA00022452"/>
    </source>
</evidence>
<keyword evidence="4" id="KW-0410">Iron transport</keyword>
<dbReference type="InterPro" id="IPR036942">
    <property type="entry name" value="Beta-barrel_TonB_sf"/>
</dbReference>
<reference evidence="16 17" key="1">
    <citation type="submission" date="2014-04" db="EMBL/GenBank/DDBJ databases">
        <title>A comprehensive comparison of genomes of Erythrobacter spp. strains.</title>
        <authorList>
            <person name="Zheng Q."/>
        </authorList>
    </citation>
    <scope>NUCLEOTIDE SEQUENCE [LARGE SCALE GENOMIC DNA]</scope>
    <source>
        <strain evidence="16 17">DSM 6997</strain>
    </source>
</reference>
<dbReference type="AlphaFoldDB" id="A0A074MB04"/>
<proteinExistence type="inferred from homology"/>
<keyword evidence="13" id="KW-0732">Signal</keyword>
<keyword evidence="8 12" id="KW-0798">TonB box</keyword>
<evidence type="ECO:0000256" key="1">
    <source>
        <dbReference type="ARBA" id="ARBA00004571"/>
    </source>
</evidence>
<dbReference type="Pfam" id="PF00593">
    <property type="entry name" value="TonB_dep_Rec_b-barrel"/>
    <property type="match status" value="1"/>
</dbReference>
<dbReference type="GO" id="GO:0006826">
    <property type="term" value="P:iron ion transport"/>
    <property type="evidence" value="ECO:0007669"/>
    <property type="project" value="UniProtKB-KW"/>
</dbReference>
<dbReference type="EMBL" id="JMIW01000001">
    <property type="protein sequence ID" value="KEO91996.1"/>
    <property type="molecule type" value="Genomic_DNA"/>
</dbReference>
<evidence type="ECO:0000256" key="12">
    <source>
        <dbReference type="RuleBase" id="RU003357"/>
    </source>
</evidence>
<dbReference type="GO" id="GO:0009279">
    <property type="term" value="C:cell outer membrane"/>
    <property type="evidence" value="ECO:0007669"/>
    <property type="project" value="UniProtKB-SubCell"/>
</dbReference>
<comment type="subcellular location">
    <subcellularLocation>
        <location evidence="1 11">Cell outer membrane</location>
        <topology evidence="1 11">Multi-pass membrane protein</topology>
    </subcellularLocation>
</comment>
<keyword evidence="6" id="KW-0408">Iron</keyword>
<evidence type="ECO:0000256" key="4">
    <source>
        <dbReference type="ARBA" id="ARBA00022496"/>
    </source>
</evidence>
<dbReference type="PANTHER" id="PTHR32552:SF81">
    <property type="entry name" value="TONB-DEPENDENT OUTER MEMBRANE RECEPTOR"/>
    <property type="match status" value="1"/>
</dbReference>
<keyword evidence="9 11" id="KW-0472">Membrane</keyword>
<dbReference type="InterPro" id="IPR012910">
    <property type="entry name" value="Plug_dom"/>
</dbReference>
<dbReference type="PANTHER" id="PTHR32552">
    <property type="entry name" value="FERRICHROME IRON RECEPTOR-RELATED"/>
    <property type="match status" value="1"/>
</dbReference>